<keyword evidence="2" id="KW-0378">Hydrolase</keyword>
<feature type="non-terminal residue" evidence="2">
    <location>
        <position position="1"/>
    </location>
</feature>
<accession>A0A5A7QPT3</accession>
<feature type="transmembrane region" description="Helical" evidence="1">
    <location>
        <begin position="376"/>
        <end position="396"/>
    </location>
</feature>
<evidence type="ECO:0000313" key="3">
    <source>
        <dbReference type="Proteomes" id="UP000325081"/>
    </source>
</evidence>
<protein>
    <submittedName>
        <fullName evidence="2">Alpha/beta-Hydrolases superfamily protein</fullName>
    </submittedName>
</protein>
<keyword evidence="3" id="KW-1185">Reference proteome</keyword>
<keyword evidence="1" id="KW-0812">Transmembrane</keyword>
<evidence type="ECO:0000313" key="2">
    <source>
        <dbReference type="EMBL" id="GER45921.1"/>
    </source>
</evidence>
<organism evidence="2 3">
    <name type="scientific">Striga asiatica</name>
    <name type="common">Asiatic witchweed</name>
    <name type="synonym">Buchnera asiatica</name>
    <dbReference type="NCBI Taxonomy" id="4170"/>
    <lineage>
        <taxon>Eukaryota</taxon>
        <taxon>Viridiplantae</taxon>
        <taxon>Streptophyta</taxon>
        <taxon>Embryophyta</taxon>
        <taxon>Tracheophyta</taxon>
        <taxon>Spermatophyta</taxon>
        <taxon>Magnoliopsida</taxon>
        <taxon>eudicotyledons</taxon>
        <taxon>Gunneridae</taxon>
        <taxon>Pentapetalae</taxon>
        <taxon>asterids</taxon>
        <taxon>lamiids</taxon>
        <taxon>Lamiales</taxon>
        <taxon>Orobanchaceae</taxon>
        <taxon>Buchnereae</taxon>
        <taxon>Striga</taxon>
    </lineage>
</organism>
<keyword evidence="1" id="KW-1133">Transmembrane helix</keyword>
<dbReference type="Proteomes" id="UP000325081">
    <property type="component" value="Unassembled WGS sequence"/>
</dbReference>
<name>A0A5A7QPT3_STRAF</name>
<reference evidence="3" key="1">
    <citation type="journal article" date="2019" name="Curr. Biol.">
        <title>Genome Sequence of Striga asiatica Provides Insight into the Evolution of Plant Parasitism.</title>
        <authorList>
            <person name="Yoshida S."/>
            <person name="Kim S."/>
            <person name="Wafula E.K."/>
            <person name="Tanskanen J."/>
            <person name="Kim Y.M."/>
            <person name="Honaas L."/>
            <person name="Yang Z."/>
            <person name="Spallek T."/>
            <person name="Conn C.E."/>
            <person name="Ichihashi Y."/>
            <person name="Cheong K."/>
            <person name="Cui S."/>
            <person name="Der J.P."/>
            <person name="Gundlach H."/>
            <person name="Jiao Y."/>
            <person name="Hori C."/>
            <person name="Ishida J.K."/>
            <person name="Kasahara H."/>
            <person name="Kiba T."/>
            <person name="Kim M.S."/>
            <person name="Koo N."/>
            <person name="Laohavisit A."/>
            <person name="Lee Y.H."/>
            <person name="Lumba S."/>
            <person name="McCourt P."/>
            <person name="Mortimer J.C."/>
            <person name="Mutuku J.M."/>
            <person name="Nomura T."/>
            <person name="Sasaki-Sekimoto Y."/>
            <person name="Seto Y."/>
            <person name="Wang Y."/>
            <person name="Wakatake T."/>
            <person name="Sakakibara H."/>
            <person name="Demura T."/>
            <person name="Yamaguchi S."/>
            <person name="Yoneyama K."/>
            <person name="Manabe R.I."/>
            <person name="Nelson D.C."/>
            <person name="Schulman A.H."/>
            <person name="Timko M.P."/>
            <person name="dePamphilis C.W."/>
            <person name="Choi D."/>
            <person name="Shirasu K."/>
        </authorList>
    </citation>
    <scope>NUCLEOTIDE SEQUENCE [LARGE SCALE GENOMIC DNA]</scope>
    <source>
        <strain evidence="3">cv. UVA1</strain>
    </source>
</reference>
<dbReference type="AlphaFoldDB" id="A0A5A7QPT3"/>
<evidence type="ECO:0000256" key="1">
    <source>
        <dbReference type="SAM" id="Phobius"/>
    </source>
</evidence>
<sequence length="416" mass="44217">VKLLEGPLGLPLQVLEKIQLSRRPIFCKVVAVSVRPFQDSPALDHLLPSLHHEPQPVLSLLLSFKKPLHVGQGNPPRLVVRSPPLVIMHVPFKIPGLGEASVLHRRAVVVTVASLMVSKRLEAKPTELEMARRPASHHVAALVLLYGPPALWARLRVRLYPLYVLCLRSVFLSPLPHRPAVHRAVDLIPAPEAHPVAAPTPHLARTPASLNLDRQLAPGGRAPPPLPRAALHVPVVLGPLVRAGQGVNKVRAYLGFASGLGAGQGQAARPGLDRCADVAPPALGAEAVVAVPGRHHRRRVAGFEADLTQPGLFGPGRFWGGPGVVVAEPFVVEGAGRPVALVEESAGDATGDGEDSADVGDVRVLDFTNLMFGEDFAALIVAIGGGVVLELVWVVVFEYCFFTVAGVEIVFFGAHV</sequence>
<proteinExistence type="predicted"/>
<feature type="non-terminal residue" evidence="2">
    <location>
        <position position="416"/>
    </location>
</feature>
<keyword evidence="1" id="KW-0472">Membrane</keyword>
<dbReference type="GO" id="GO:0016787">
    <property type="term" value="F:hydrolase activity"/>
    <property type="evidence" value="ECO:0007669"/>
    <property type="project" value="UniProtKB-KW"/>
</dbReference>
<dbReference type="EMBL" id="BKCP01007404">
    <property type="protein sequence ID" value="GER45921.1"/>
    <property type="molecule type" value="Genomic_DNA"/>
</dbReference>
<comment type="caution">
    <text evidence="2">The sequence shown here is derived from an EMBL/GenBank/DDBJ whole genome shotgun (WGS) entry which is preliminary data.</text>
</comment>
<gene>
    <name evidence="2" type="ORF">STAS_22900</name>
</gene>